<proteinExistence type="predicted"/>
<evidence type="ECO:0000313" key="3">
    <source>
        <dbReference type="Proteomes" id="UP000827892"/>
    </source>
</evidence>
<feature type="chain" id="PRO_5042294489" evidence="1">
    <location>
        <begin position="20"/>
        <end position="84"/>
    </location>
</feature>
<evidence type="ECO:0000313" key="2">
    <source>
        <dbReference type="EMBL" id="ULT84974.1"/>
    </source>
</evidence>
<feature type="signal peptide" evidence="1">
    <location>
        <begin position="1"/>
        <end position="19"/>
    </location>
</feature>
<protein>
    <submittedName>
        <fullName evidence="2">Uncharacterized protein</fullName>
    </submittedName>
</protein>
<accession>A0AAE8ZVI6</accession>
<dbReference type="Proteomes" id="UP000827892">
    <property type="component" value="Chromosome X"/>
</dbReference>
<dbReference type="EMBL" id="CP090896">
    <property type="protein sequence ID" value="ULT84974.1"/>
    <property type="molecule type" value="Genomic_DNA"/>
</dbReference>
<sequence length="84" mass="9393">MNFSIFILLIAIVFLTGQAAIFSSYPAYQNSNWHYDNYGNLMIGNRDNGFYMGPCFGPEYRIGSPVLIFLETSASKLIEPSAGR</sequence>
<dbReference type="AlphaFoldDB" id="A0AAE8ZVI6"/>
<gene>
    <name evidence="2" type="ORF">L3Y34_013571</name>
</gene>
<name>A0AAE8ZVI6_CAEBR</name>
<organism evidence="2 3">
    <name type="scientific">Caenorhabditis briggsae</name>
    <dbReference type="NCBI Taxonomy" id="6238"/>
    <lineage>
        <taxon>Eukaryota</taxon>
        <taxon>Metazoa</taxon>
        <taxon>Ecdysozoa</taxon>
        <taxon>Nematoda</taxon>
        <taxon>Chromadorea</taxon>
        <taxon>Rhabditida</taxon>
        <taxon>Rhabditina</taxon>
        <taxon>Rhabditomorpha</taxon>
        <taxon>Rhabditoidea</taxon>
        <taxon>Rhabditidae</taxon>
        <taxon>Peloderinae</taxon>
        <taxon>Caenorhabditis</taxon>
    </lineage>
</organism>
<keyword evidence="1" id="KW-0732">Signal</keyword>
<evidence type="ECO:0000256" key="1">
    <source>
        <dbReference type="SAM" id="SignalP"/>
    </source>
</evidence>
<reference evidence="2 3" key="1">
    <citation type="submission" date="2022-05" db="EMBL/GenBank/DDBJ databases">
        <title>Chromosome-level reference genomes for two strains of Caenorhabditis briggsae: an improved platform for comparative genomics.</title>
        <authorList>
            <person name="Stevens L."/>
            <person name="Andersen E.C."/>
        </authorList>
    </citation>
    <scope>NUCLEOTIDE SEQUENCE [LARGE SCALE GENOMIC DNA]</scope>
    <source>
        <strain evidence="2">QX1410_ONT</strain>
        <tissue evidence="2">Whole-organism</tissue>
    </source>
</reference>